<accession>A0A7J7NQE4</accession>
<evidence type="ECO:0000256" key="1">
    <source>
        <dbReference type="ARBA" id="ARBA00004496"/>
    </source>
</evidence>
<dbReference type="PANTHER" id="PTHR10168">
    <property type="entry name" value="GLUTAREDOXIN"/>
    <property type="match status" value="1"/>
</dbReference>
<organism evidence="6 7">
    <name type="scientific">Kingdonia uniflora</name>
    <dbReference type="NCBI Taxonomy" id="39325"/>
    <lineage>
        <taxon>Eukaryota</taxon>
        <taxon>Viridiplantae</taxon>
        <taxon>Streptophyta</taxon>
        <taxon>Embryophyta</taxon>
        <taxon>Tracheophyta</taxon>
        <taxon>Spermatophyta</taxon>
        <taxon>Magnoliopsida</taxon>
        <taxon>Ranunculales</taxon>
        <taxon>Circaeasteraceae</taxon>
        <taxon>Kingdonia</taxon>
    </lineage>
</organism>
<dbReference type="NCBIfam" id="TIGR02189">
    <property type="entry name" value="GlrX-like_plant"/>
    <property type="match status" value="1"/>
</dbReference>
<dbReference type="InterPro" id="IPR036249">
    <property type="entry name" value="Thioredoxin-like_sf"/>
</dbReference>
<dbReference type="OrthoDB" id="418495at2759"/>
<sequence length="103" mass="11204">MERVITRMASQRAVVIFTKSSCCMCHTITSLFSDLGVNAAVHELDHDPKGREMEKALVKKGCNPSVPAVFIGGELIGGTNEVMTRHLNGSLIPLLKRVGAIWL</sequence>
<dbReference type="Proteomes" id="UP000541444">
    <property type="component" value="Unassembled WGS sequence"/>
</dbReference>
<dbReference type="AlphaFoldDB" id="A0A7J7NQE4"/>
<comment type="similarity">
    <text evidence="2">Belongs to the glutaredoxin family. CC-type subfamily.</text>
</comment>
<keyword evidence="4" id="KW-0676">Redox-active center</keyword>
<dbReference type="GO" id="GO:0005737">
    <property type="term" value="C:cytoplasm"/>
    <property type="evidence" value="ECO:0007669"/>
    <property type="project" value="UniProtKB-SubCell"/>
</dbReference>
<keyword evidence="7" id="KW-1185">Reference proteome</keyword>
<evidence type="ECO:0000256" key="3">
    <source>
        <dbReference type="ARBA" id="ARBA00022490"/>
    </source>
</evidence>
<feature type="domain" description="Glutaredoxin" evidence="5">
    <location>
        <begin position="14"/>
        <end position="76"/>
    </location>
</feature>
<comment type="subcellular location">
    <subcellularLocation>
        <location evidence="1">Cytoplasm</location>
    </subcellularLocation>
</comment>
<dbReference type="PRINTS" id="PR00160">
    <property type="entry name" value="GLUTAREDOXIN"/>
</dbReference>
<evidence type="ECO:0000256" key="4">
    <source>
        <dbReference type="ARBA" id="ARBA00023284"/>
    </source>
</evidence>
<gene>
    <name evidence="6" type="ORF">GIB67_010631</name>
</gene>
<dbReference type="SUPFAM" id="SSF52833">
    <property type="entry name" value="Thioredoxin-like"/>
    <property type="match status" value="1"/>
</dbReference>
<dbReference type="InterPro" id="IPR014025">
    <property type="entry name" value="Glutaredoxin_subgr"/>
</dbReference>
<protein>
    <recommendedName>
        <fullName evidence="5">Glutaredoxin domain-containing protein</fullName>
    </recommendedName>
</protein>
<dbReference type="CDD" id="cd03419">
    <property type="entry name" value="GRX_GRXh_1_2_like"/>
    <property type="match status" value="1"/>
</dbReference>
<keyword evidence="3" id="KW-0963">Cytoplasm</keyword>
<name>A0A7J7NQE4_9MAGN</name>
<dbReference type="InterPro" id="IPR011905">
    <property type="entry name" value="GlrX-like_pln_2"/>
</dbReference>
<comment type="caution">
    <text evidence="6">The sequence shown here is derived from an EMBL/GenBank/DDBJ whole genome shotgun (WGS) entry which is preliminary data.</text>
</comment>
<evidence type="ECO:0000256" key="2">
    <source>
        <dbReference type="ARBA" id="ARBA00007568"/>
    </source>
</evidence>
<proteinExistence type="inferred from homology"/>
<evidence type="ECO:0000259" key="5">
    <source>
        <dbReference type="Pfam" id="PF00462"/>
    </source>
</evidence>
<dbReference type="InterPro" id="IPR002109">
    <property type="entry name" value="Glutaredoxin"/>
</dbReference>
<dbReference type="Gene3D" id="3.40.30.10">
    <property type="entry name" value="Glutaredoxin"/>
    <property type="match status" value="1"/>
</dbReference>
<dbReference type="Pfam" id="PF00462">
    <property type="entry name" value="Glutaredoxin"/>
    <property type="match status" value="1"/>
</dbReference>
<dbReference type="EMBL" id="JACGCM010000662">
    <property type="protein sequence ID" value="KAF6169406.1"/>
    <property type="molecule type" value="Genomic_DNA"/>
</dbReference>
<dbReference type="PROSITE" id="PS51354">
    <property type="entry name" value="GLUTAREDOXIN_2"/>
    <property type="match status" value="1"/>
</dbReference>
<evidence type="ECO:0000313" key="7">
    <source>
        <dbReference type="Proteomes" id="UP000541444"/>
    </source>
</evidence>
<evidence type="ECO:0000313" key="6">
    <source>
        <dbReference type="EMBL" id="KAF6169406.1"/>
    </source>
</evidence>
<dbReference type="FunFam" id="3.40.30.10:FF:000028">
    <property type="entry name" value="Glutaredoxin family protein"/>
    <property type="match status" value="1"/>
</dbReference>
<reference evidence="6 7" key="1">
    <citation type="journal article" date="2020" name="IScience">
        <title>Genome Sequencing of the Endangered Kingdonia uniflora (Circaeasteraceae, Ranunculales) Reveals Potential Mechanisms of Evolutionary Specialization.</title>
        <authorList>
            <person name="Sun Y."/>
            <person name="Deng T."/>
            <person name="Zhang A."/>
            <person name="Moore M.J."/>
            <person name="Landis J.B."/>
            <person name="Lin N."/>
            <person name="Zhang H."/>
            <person name="Zhang X."/>
            <person name="Huang J."/>
            <person name="Zhang X."/>
            <person name="Sun H."/>
            <person name="Wang H."/>
        </authorList>
    </citation>
    <scope>NUCLEOTIDE SEQUENCE [LARGE SCALE GENOMIC DNA]</scope>
    <source>
        <strain evidence="6">TB1705</strain>
        <tissue evidence="6">Leaf</tissue>
    </source>
</reference>